<comment type="subunit">
    <text evidence="4 11">Homodimer.</text>
</comment>
<feature type="binding site" evidence="11">
    <location>
        <position position="177"/>
    </location>
    <ligand>
        <name>a divalent metal cation</name>
        <dbReference type="ChEBI" id="CHEBI:60240"/>
    </ligand>
</feature>
<dbReference type="RefSeq" id="WP_085275186.1">
    <property type="nucleotide sequence ID" value="NZ_FXAG01000003.1"/>
</dbReference>
<dbReference type="PANTHER" id="PTHR10755">
    <property type="entry name" value="COPROPORPHYRINOGEN III OXIDASE, MITOCHONDRIAL"/>
    <property type="match status" value="1"/>
</dbReference>
<dbReference type="SUPFAM" id="SSF102886">
    <property type="entry name" value="Coproporphyrinogen III oxidase"/>
    <property type="match status" value="1"/>
</dbReference>
<comment type="pathway">
    <text evidence="2 11">Porphyrin-containing compound metabolism; protoporphyrin-IX biosynthesis; protoporphyrinogen-IX from coproporphyrinogen-III (O2 route): step 1/1.</text>
</comment>
<dbReference type="Proteomes" id="UP000192920">
    <property type="component" value="Unassembled WGS sequence"/>
</dbReference>
<sequence length="302" mass="34277">MSHFSSTVVHAFLTDLQDRICAALQTADGGASFVEDSWQREQGGGGRSRVLTGGAVFEQAGVNFSHVTGDTLPPSATAHRPELAGRRWEAMGVSLVVHPENPYVPTSHANVRFFIAEKEGEAPVWWFGGGFDLTPFYGFEEDAVHWHRVAHDLCQPFGAEVYPHYKQWCDEYFFLKHRHEARGVGGLFFDDLNAWGFEQSFAFLQAVGNGYLDAYLPIVARRKDTPWGERERQFQLYRRGRYVEFNLVWDRGTLFGLQSGGRTESILMSMPPLVRWEYGYQPEAGSPEAALYEKFLPARDWL</sequence>
<dbReference type="Pfam" id="PF01218">
    <property type="entry name" value="Coprogen_oxidas"/>
    <property type="match status" value="1"/>
</dbReference>
<dbReference type="STRING" id="1123014.SAMN02745746_00848"/>
<dbReference type="NCBIfam" id="NF003727">
    <property type="entry name" value="PRK05330.1"/>
    <property type="match status" value="1"/>
</dbReference>
<feature type="region of interest" description="Important for dimerization" evidence="11">
    <location>
        <begin position="242"/>
        <end position="277"/>
    </location>
</feature>
<gene>
    <name evidence="11" type="primary">hemF</name>
    <name evidence="12" type="ORF">SAMN02745746_00848</name>
</gene>
<evidence type="ECO:0000256" key="3">
    <source>
        <dbReference type="ARBA" id="ARBA00010644"/>
    </source>
</evidence>
<comment type="similarity">
    <text evidence="3 11">Belongs to the aerobic coproporphyrinogen-III oxidase family.</text>
</comment>
<feature type="binding site" evidence="11">
    <location>
        <position position="147"/>
    </location>
    <ligand>
        <name>a divalent metal cation</name>
        <dbReference type="ChEBI" id="CHEBI:60240"/>
    </ligand>
</feature>
<dbReference type="UniPathway" id="UPA00251">
    <property type="reaction ID" value="UER00322"/>
</dbReference>
<dbReference type="InterPro" id="IPR018375">
    <property type="entry name" value="Coprogen_oxidase_CS"/>
</dbReference>
<dbReference type="PANTHER" id="PTHR10755:SF0">
    <property type="entry name" value="OXYGEN-DEPENDENT COPROPORPHYRINOGEN-III OXIDASE, MITOCHONDRIAL"/>
    <property type="match status" value="1"/>
</dbReference>
<evidence type="ECO:0000313" key="12">
    <source>
        <dbReference type="EMBL" id="SMF02934.1"/>
    </source>
</evidence>
<keyword evidence="8 11" id="KW-0627">Porphyrin biosynthesis</keyword>
<dbReference type="GO" id="GO:0042803">
    <property type="term" value="F:protein homodimerization activity"/>
    <property type="evidence" value="ECO:0007669"/>
    <property type="project" value="UniProtKB-UniRule"/>
</dbReference>
<comment type="function">
    <text evidence="10 11">Involved in the heme biosynthesis. Catalyzes the aerobic oxidative decarboxylation of propionate groups of rings A and B of coproporphyrinogen-III to yield the vinyl groups in protoporphyrinogen-IX.</text>
</comment>
<dbReference type="InterPro" id="IPR001260">
    <property type="entry name" value="Coprogen_oxidase_aer"/>
</dbReference>
<dbReference type="PIRSF" id="PIRSF000166">
    <property type="entry name" value="Coproporphyri_ox"/>
    <property type="match status" value="1"/>
</dbReference>
<dbReference type="Gene3D" id="3.40.1500.10">
    <property type="entry name" value="Coproporphyrinogen III oxidase, aerobic"/>
    <property type="match status" value="1"/>
</dbReference>
<comment type="catalytic activity">
    <reaction evidence="9 11">
        <text>coproporphyrinogen III + O2 + 2 H(+) = protoporphyrinogen IX + 2 CO2 + 2 H2O</text>
        <dbReference type="Rhea" id="RHEA:18257"/>
        <dbReference type="ChEBI" id="CHEBI:15377"/>
        <dbReference type="ChEBI" id="CHEBI:15378"/>
        <dbReference type="ChEBI" id="CHEBI:15379"/>
        <dbReference type="ChEBI" id="CHEBI:16526"/>
        <dbReference type="ChEBI" id="CHEBI:57307"/>
        <dbReference type="ChEBI" id="CHEBI:57309"/>
        <dbReference type="EC" id="1.3.3.3"/>
    </reaction>
</comment>
<dbReference type="PRINTS" id="PR00073">
    <property type="entry name" value="COPRGNOXDASE"/>
</dbReference>
<dbReference type="EC" id="1.3.3.3" evidence="11"/>
<evidence type="ECO:0000256" key="7">
    <source>
        <dbReference type="ARBA" id="ARBA00023133"/>
    </source>
</evidence>
<evidence type="ECO:0000256" key="9">
    <source>
        <dbReference type="ARBA" id="ARBA00049102"/>
    </source>
</evidence>
<evidence type="ECO:0000256" key="10">
    <source>
        <dbReference type="ARBA" id="ARBA00059657"/>
    </source>
</evidence>
<dbReference type="GO" id="GO:0046872">
    <property type="term" value="F:metal ion binding"/>
    <property type="evidence" value="ECO:0007669"/>
    <property type="project" value="UniProtKB-KW"/>
</dbReference>
<feature type="binding site" evidence="11">
    <location>
        <position position="98"/>
    </location>
    <ligand>
        <name>a divalent metal cation</name>
        <dbReference type="ChEBI" id="CHEBI:60240"/>
    </ligand>
</feature>
<protein>
    <recommendedName>
        <fullName evidence="11">Oxygen-dependent coproporphyrinogen-III oxidase</fullName>
        <shortName evidence="11">CPO</shortName>
        <shortName evidence="11">Coprogen oxidase</shortName>
        <shortName evidence="11">Coproporphyrinogenase</shortName>
        <ecNumber evidence="11">1.3.3.3</ecNumber>
    </recommendedName>
</protein>
<dbReference type="InterPro" id="IPR036406">
    <property type="entry name" value="Coprogen_oxidase_aer_sf"/>
</dbReference>
<keyword evidence="6 11" id="KW-0560">Oxidoreductase</keyword>
<feature type="binding site" evidence="11">
    <location>
        <begin position="260"/>
        <end position="262"/>
    </location>
    <ligand>
        <name>substrate</name>
    </ligand>
</feature>
<organism evidence="12 13">
    <name type="scientific">Pseudogulbenkiania subflava DSM 22618</name>
    <dbReference type="NCBI Taxonomy" id="1123014"/>
    <lineage>
        <taxon>Bacteria</taxon>
        <taxon>Pseudomonadati</taxon>
        <taxon>Pseudomonadota</taxon>
        <taxon>Betaproteobacteria</taxon>
        <taxon>Neisseriales</taxon>
        <taxon>Chromobacteriaceae</taxon>
        <taxon>Pseudogulbenkiania</taxon>
    </lineage>
</organism>
<comment type="cofactor">
    <cofactor evidence="11">
        <name>a divalent metal cation</name>
        <dbReference type="ChEBI" id="CHEBI:60240"/>
    </cofactor>
</comment>
<dbReference type="PROSITE" id="PS01021">
    <property type="entry name" value="COPROGEN_OXIDASE"/>
    <property type="match status" value="1"/>
</dbReference>
<name>A0A1Y6BGW6_9NEIS</name>
<keyword evidence="7 11" id="KW-0350">Heme biosynthesis</keyword>
<evidence type="ECO:0000256" key="11">
    <source>
        <dbReference type="HAMAP-Rule" id="MF_00333"/>
    </source>
</evidence>
<dbReference type="EMBL" id="FXAG01000003">
    <property type="protein sequence ID" value="SMF02934.1"/>
    <property type="molecule type" value="Genomic_DNA"/>
</dbReference>
<feature type="active site" description="Proton donor" evidence="11">
    <location>
        <position position="108"/>
    </location>
</feature>
<reference evidence="13" key="1">
    <citation type="submission" date="2017-04" db="EMBL/GenBank/DDBJ databases">
        <authorList>
            <person name="Varghese N."/>
            <person name="Submissions S."/>
        </authorList>
    </citation>
    <scope>NUCLEOTIDE SEQUENCE [LARGE SCALE GENOMIC DNA]</scope>
    <source>
        <strain evidence="13">DSM 22618</strain>
    </source>
</reference>
<dbReference type="GO" id="GO:0004109">
    <property type="term" value="F:coproporphyrinogen oxidase activity"/>
    <property type="evidence" value="ECO:0007669"/>
    <property type="project" value="UniProtKB-UniRule"/>
</dbReference>
<dbReference type="GO" id="GO:0006782">
    <property type="term" value="P:protoporphyrinogen IX biosynthetic process"/>
    <property type="evidence" value="ECO:0007669"/>
    <property type="project" value="UniProtKB-UniRule"/>
</dbReference>
<keyword evidence="13" id="KW-1185">Reference proteome</keyword>
<evidence type="ECO:0000256" key="1">
    <source>
        <dbReference type="ARBA" id="ARBA00004496"/>
    </source>
</evidence>
<dbReference type="AlphaFoldDB" id="A0A1Y6BGW6"/>
<dbReference type="GO" id="GO:0005737">
    <property type="term" value="C:cytoplasm"/>
    <property type="evidence" value="ECO:0007669"/>
    <property type="project" value="UniProtKB-SubCell"/>
</dbReference>
<evidence type="ECO:0000256" key="2">
    <source>
        <dbReference type="ARBA" id="ARBA00005168"/>
    </source>
</evidence>
<comment type="subcellular location">
    <subcellularLocation>
        <location evidence="1 11">Cytoplasm</location>
    </subcellularLocation>
</comment>
<accession>A0A1Y6BGW6</accession>
<feature type="binding site" evidence="11">
    <location>
        <position position="108"/>
    </location>
    <ligand>
        <name>a divalent metal cation</name>
        <dbReference type="ChEBI" id="CHEBI:60240"/>
    </ligand>
</feature>
<feature type="binding site" evidence="11">
    <location>
        <position position="94"/>
    </location>
    <ligand>
        <name>substrate</name>
    </ligand>
</feature>
<evidence type="ECO:0000256" key="4">
    <source>
        <dbReference type="ARBA" id="ARBA00011738"/>
    </source>
</evidence>
<proteinExistence type="inferred from homology"/>
<evidence type="ECO:0000256" key="6">
    <source>
        <dbReference type="ARBA" id="ARBA00023002"/>
    </source>
</evidence>
<evidence type="ECO:0000256" key="5">
    <source>
        <dbReference type="ARBA" id="ARBA00022490"/>
    </source>
</evidence>
<feature type="site" description="Important for dimerization" evidence="11">
    <location>
        <position position="177"/>
    </location>
</feature>
<keyword evidence="5 11" id="KW-0963">Cytoplasm</keyword>
<dbReference type="HAMAP" id="MF_00333">
    <property type="entry name" value="Coprogen_oxidas"/>
    <property type="match status" value="1"/>
</dbReference>
<keyword evidence="11" id="KW-0479">Metal-binding</keyword>
<evidence type="ECO:0000313" key="13">
    <source>
        <dbReference type="Proteomes" id="UP000192920"/>
    </source>
</evidence>
<evidence type="ECO:0000256" key="8">
    <source>
        <dbReference type="ARBA" id="ARBA00023244"/>
    </source>
</evidence>
<dbReference type="FunFam" id="3.40.1500.10:FF:000001">
    <property type="entry name" value="Oxygen-dependent coproporphyrinogen-III oxidase"/>
    <property type="match status" value="1"/>
</dbReference>
<feature type="binding site" evidence="11">
    <location>
        <begin position="110"/>
        <end position="112"/>
    </location>
    <ligand>
        <name>substrate</name>
    </ligand>
</feature>